<name>A0A7Y1A2B2_PSEVE</name>
<dbReference type="Proteomes" id="UP000537729">
    <property type="component" value="Unassembled WGS sequence"/>
</dbReference>
<comment type="caution">
    <text evidence="2">The sequence shown here is derived from an EMBL/GenBank/DDBJ whole genome shotgun (WGS) entry which is preliminary data.</text>
</comment>
<dbReference type="InterPro" id="IPR000073">
    <property type="entry name" value="AB_hydrolase_1"/>
</dbReference>
<dbReference type="InterPro" id="IPR029058">
    <property type="entry name" value="AB_hydrolase_fold"/>
</dbReference>
<evidence type="ECO:0000313" key="2">
    <source>
        <dbReference type="EMBL" id="NMY07887.1"/>
    </source>
</evidence>
<dbReference type="Gene3D" id="3.40.50.1820">
    <property type="entry name" value="alpha/beta hydrolase"/>
    <property type="match status" value="1"/>
</dbReference>
<gene>
    <name evidence="2" type="ORF">HBO38_05345</name>
</gene>
<protein>
    <submittedName>
        <fullName evidence="2">Alpha/beta fold hydrolase</fullName>
    </submittedName>
</protein>
<dbReference type="AlphaFoldDB" id="A0A7Y1A2B2"/>
<evidence type="ECO:0000313" key="3">
    <source>
        <dbReference type="Proteomes" id="UP000537729"/>
    </source>
</evidence>
<sequence length="287" mass="31816">MPKSNPPVSQFLSVDGVRLHYQVVGQDTPRLPVIFTHGGGPGSTAWSNFRLSAETFSARHRCYFLDFAQFGRSDMVPVHGPVLSWHARKLLGFMDALGLERVHLINQSLGGAVALRLAVDAPQRVGRLISIGAQPVDRGVLQPLPLFSKQAATLMSDYYLAGDGPSLSKMRVLLGRYELHRDERLDDENLRLRFEASDNAGFIQLLQTPGAFGEWENLLPVLDRVQAPTLLCWGLHDWFGGVDVPMMMLNRLPNACLHVFGNAAHHLQSECPDEFNRLASSFIGAHE</sequence>
<dbReference type="PANTHER" id="PTHR43689:SF8">
    <property type="entry name" value="ALPHA_BETA-HYDROLASES SUPERFAMILY PROTEIN"/>
    <property type="match status" value="1"/>
</dbReference>
<dbReference type="EMBL" id="JAAQWG010000005">
    <property type="protein sequence ID" value="NMY07887.1"/>
    <property type="molecule type" value="Genomic_DNA"/>
</dbReference>
<evidence type="ECO:0000259" key="1">
    <source>
        <dbReference type="Pfam" id="PF00561"/>
    </source>
</evidence>
<dbReference type="GO" id="GO:0016787">
    <property type="term" value="F:hydrolase activity"/>
    <property type="evidence" value="ECO:0007669"/>
    <property type="project" value="UniProtKB-KW"/>
</dbReference>
<dbReference type="PRINTS" id="PR00111">
    <property type="entry name" value="ABHYDROLASE"/>
</dbReference>
<dbReference type="Pfam" id="PF00561">
    <property type="entry name" value="Abhydrolase_1"/>
    <property type="match status" value="1"/>
</dbReference>
<feature type="domain" description="AB hydrolase-1" evidence="1">
    <location>
        <begin position="32"/>
        <end position="270"/>
    </location>
</feature>
<accession>A0A7Y1A2B2</accession>
<organism evidence="2 3">
    <name type="scientific">Pseudomonas veronii</name>
    <dbReference type="NCBI Taxonomy" id="76761"/>
    <lineage>
        <taxon>Bacteria</taxon>
        <taxon>Pseudomonadati</taxon>
        <taxon>Pseudomonadota</taxon>
        <taxon>Gammaproteobacteria</taxon>
        <taxon>Pseudomonadales</taxon>
        <taxon>Pseudomonadaceae</taxon>
        <taxon>Pseudomonas</taxon>
    </lineage>
</organism>
<dbReference type="SUPFAM" id="SSF53474">
    <property type="entry name" value="alpha/beta-Hydrolases"/>
    <property type="match status" value="1"/>
</dbReference>
<proteinExistence type="predicted"/>
<dbReference type="RefSeq" id="WP_102616952.1">
    <property type="nucleotide sequence ID" value="NZ_CP142041.1"/>
</dbReference>
<keyword evidence="2" id="KW-0378">Hydrolase</keyword>
<reference evidence="2 3" key="1">
    <citation type="journal article" date="2020" name="Front. Microbiol.">
        <title>Genetic Organization of the aprX-lipA2 Operon Affects the Proteolytic Potential of Pseudomonas Species in Milk.</title>
        <authorList>
            <person name="Maier C."/>
            <person name="Huptas C."/>
            <person name="von Neubeck M."/>
            <person name="Scherer S."/>
            <person name="Wenning M."/>
            <person name="Lucking G."/>
        </authorList>
    </citation>
    <scope>NUCLEOTIDE SEQUENCE [LARGE SCALE GENOMIC DNA]</scope>
    <source>
        <strain evidence="2 3">DSM 16272</strain>
    </source>
</reference>
<dbReference type="PANTHER" id="PTHR43689">
    <property type="entry name" value="HYDROLASE"/>
    <property type="match status" value="1"/>
</dbReference>